<protein>
    <submittedName>
        <fullName evidence="1">Uncharacterized protein</fullName>
    </submittedName>
</protein>
<organism evidence="1 2">
    <name type="scientific">Flavobacterium chungangensis</name>
    <dbReference type="NCBI Taxonomy" id="2708132"/>
    <lineage>
        <taxon>Bacteria</taxon>
        <taxon>Pseudomonadati</taxon>
        <taxon>Bacteroidota</taxon>
        <taxon>Flavobacteriia</taxon>
        <taxon>Flavobacteriales</taxon>
        <taxon>Flavobacteriaceae</taxon>
        <taxon>Flavobacterium</taxon>
    </lineage>
</organism>
<dbReference type="RefSeq" id="WP_379796593.1">
    <property type="nucleotide sequence ID" value="NZ_JBHSFY010000004.1"/>
</dbReference>
<comment type="caution">
    <text evidence="1">The sequence shown here is derived from an EMBL/GenBank/DDBJ whole genome shotgun (WGS) entry which is preliminary data.</text>
</comment>
<reference evidence="2" key="1">
    <citation type="journal article" date="2019" name="Int. J. Syst. Evol. Microbiol.">
        <title>The Global Catalogue of Microorganisms (GCM) 10K type strain sequencing project: providing services to taxonomists for standard genome sequencing and annotation.</title>
        <authorList>
            <consortium name="The Broad Institute Genomics Platform"/>
            <consortium name="The Broad Institute Genome Sequencing Center for Infectious Disease"/>
            <person name="Wu L."/>
            <person name="Ma J."/>
        </authorList>
    </citation>
    <scope>NUCLEOTIDE SEQUENCE [LARGE SCALE GENOMIC DNA]</scope>
    <source>
        <strain evidence="2">NBRC 103627</strain>
    </source>
</reference>
<dbReference type="EMBL" id="JBHSFY010000004">
    <property type="protein sequence ID" value="MFC4476946.1"/>
    <property type="molecule type" value="Genomic_DNA"/>
</dbReference>
<evidence type="ECO:0000313" key="2">
    <source>
        <dbReference type="Proteomes" id="UP001596003"/>
    </source>
</evidence>
<dbReference type="Proteomes" id="UP001596003">
    <property type="component" value="Unassembled WGS sequence"/>
</dbReference>
<gene>
    <name evidence="1" type="ORF">ACFO3N_07720</name>
</gene>
<proteinExistence type="predicted"/>
<keyword evidence="2" id="KW-1185">Reference proteome</keyword>
<name>A0ABV8ZC23_9FLAO</name>
<evidence type="ECO:0000313" key="1">
    <source>
        <dbReference type="EMBL" id="MFC4476946.1"/>
    </source>
</evidence>
<accession>A0ABV8ZC23</accession>
<sequence length="86" mass="10197">MDTRDKKNDLFQDGIDRTQETNWDPILGYQMYFPNDENKQEHLNEADNPVHQQNTGDWGDDADYEELRHKNNLNRDIAENEATKTD</sequence>